<evidence type="ECO:0000313" key="4">
    <source>
        <dbReference type="EMBL" id="XAF69634.1"/>
    </source>
</evidence>
<feature type="compositionally biased region" description="Low complexity" evidence="2">
    <location>
        <begin position="362"/>
        <end position="376"/>
    </location>
</feature>
<protein>
    <submittedName>
        <fullName evidence="4">Glucosaminidase domain-containing protein</fullName>
    </submittedName>
</protein>
<feature type="compositionally biased region" description="Basic and acidic residues" evidence="2">
    <location>
        <begin position="348"/>
        <end position="358"/>
    </location>
</feature>
<dbReference type="SUPFAM" id="SSF54001">
    <property type="entry name" value="Cysteine proteinases"/>
    <property type="match status" value="1"/>
</dbReference>
<reference evidence="4 5" key="1">
    <citation type="journal article" date="2024" name="Pathogens">
        <title>Staphylococcus hsinchuensis sp. nov., Isolated from Soymilk.</title>
        <authorList>
            <person name="Wang Y.T."/>
            <person name="Lin Y.C."/>
            <person name="Hsieh Y.H."/>
            <person name="Lin Y.T."/>
            <person name="Hamada M."/>
            <person name="Chen C.C."/>
            <person name="Liou J.S."/>
            <person name="Lee A.Y."/>
            <person name="Zhang W.L."/>
            <person name="Chen Y.T."/>
            <person name="Huang C.H."/>
        </authorList>
    </citation>
    <scope>NUCLEOTIDE SEQUENCE [LARGE SCALE GENOMIC DNA]</scope>
    <source>
        <strain evidence="4 5">H164</strain>
    </source>
</reference>
<dbReference type="InterPro" id="IPR038765">
    <property type="entry name" value="Papain-like_cys_pep_sf"/>
</dbReference>
<dbReference type="Pfam" id="PF01832">
    <property type="entry name" value="Glucosaminidase"/>
    <property type="match status" value="1"/>
</dbReference>
<dbReference type="Gene3D" id="3.90.1720.10">
    <property type="entry name" value="endopeptidase domain like (from Nostoc punctiforme)"/>
    <property type="match status" value="1"/>
</dbReference>
<dbReference type="EMBL" id="CP128355">
    <property type="protein sequence ID" value="XAF69634.1"/>
    <property type="molecule type" value="Genomic_DNA"/>
</dbReference>
<dbReference type="RefSeq" id="WP_342610268.1">
    <property type="nucleotide sequence ID" value="NZ_CP128355.1"/>
</dbReference>
<dbReference type="Proteomes" id="UP001436297">
    <property type="component" value="Chromosome"/>
</dbReference>
<dbReference type="PROSITE" id="PS50911">
    <property type="entry name" value="CHAP"/>
    <property type="match status" value="1"/>
</dbReference>
<evidence type="ECO:0000313" key="5">
    <source>
        <dbReference type="Proteomes" id="UP001436297"/>
    </source>
</evidence>
<feature type="domain" description="Peptidase C51" evidence="3">
    <location>
        <begin position="1"/>
        <end position="124"/>
    </location>
</feature>
<proteinExistence type="inferred from homology"/>
<sequence>MVTGKDVKYNITQCWDLPNYILKRYWGFITWGNANAMAQKSNYRGYDFKIYRNTRDFIPKPGDFAVWANSNPGHVAIVLGPSTKSFFYSADQNWYTANSTGSACYRIKHPYDGGPGGMVTHFVRPPYKAESATSAKPNTPTKDDDEKKPTKKDWKEVKEITVSAVDFKPKYPKTIDHYITTGKERPHNPKGITVRNAQMMSSVEDLYNDRKKYKSIREYPHFYVDRNHIWAPRRMVFEVPSDPDNIVLEVCEDLSASKADFILNEVHAMIEAVFRMKEKKVEIKRSNINIDPKIWRTMWEHVDWDMVVKGIPQKEMYDKVGIALLELYNKRDTLLAELTKDNSKSSKINVEVKNKNRDNINSSTSKSDTSSSTSTTPKVTVVYSNYTFNRAVNIQVNVNPQINYGNGWYRASYSQTLNAMNSLDIWNSSVQKYQMLNLGKYQGVPVSKLNQILRGKGTLSGQGEAFAYACKKYQLNEIYLIAHAFLESGYGRSNYASGRYGIYNYFGIGAYDWNPNYSITLARNRGWTTPAKGIIGGAKFVRQDFIDKGQQTLYRMRWNPQHPGTHQYATDVRWAQHQATTIYNLYHDIGLRGLYFLRDKYKQ</sequence>
<dbReference type="InterPro" id="IPR007921">
    <property type="entry name" value="CHAP_dom"/>
</dbReference>
<accession>A0ABZ3E9U9</accession>
<keyword evidence="5" id="KW-1185">Reference proteome</keyword>
<name>A0ABZ3E9U9_9STAP</name>
<evidence type="ECO:0000259" key="3">
    <source>
        <dbReference type="PROSITE" id="PS50911"/>
    </source>
</evidence>
<organism evidence="4 5">
    <name type="scientific">Staphylococcus hsinchuensis</name>
    <dbReference type="NCBI Taxonomy" id="3051183"/>
    <lineage>
        <taxon>Bacteria</taxon>
        <taxon>Bacillati</taxon>
        <taxon>Bacillota</taxon>
        <taxon>Bacilli</taxon>
        <taxon>Bacillales</taxon>
        <taxon>Staphylococcaceae</taxon>
        <taxon>Staphylococcus</taxon>
    </lineage>
</organism>
<evidence type="ECO:0000256" key="1">
    <source>
        <dbReference type="ARBA" id="ARBA00006088"/>
    </source>
</evidence>
<evidence type="ECO:0000256" key="2">
    <source>
        <dbReference type="SAM" id="MobiDB-lite"/>
    </source>
</evidence>
<dbReference type="Gene3D" id="1.10.530.10">
    <property type="match status" value="1"/>
</dbReference>
<gene>
    <name evidence="4" type="ORF">QQM35_06035</name>
</gene>
<dbReference type="Pfam" id="PF05257">
    <property type="entry name" value="CHAP"/>
    <property type="match status" value="1"/>
</dbReference>
<feature type="compositionally biased region" description="Basic and acidic residues" evidence="2">
    <location>
        <begin position="141"/>
        <end position="153"/>
    </location>
</feature>
<comment type="similarity">
    <text evidence="1">In the N-terminal section; belongs to the N-acetylmuramoyl-L-alanine amidase 2 family.</text>
</comment>
<dbReference type="InterPro" id="IPR002901">
    <property type="entry name" value="MGlyc_endo_b_GlcNAc-like_dom"/>
</dbReference>
<feature type="region of interest" description="Disordered" evidence="2">
    <location>
        <begin position="348"/>
        <end position="376"/>
    </location>
</feature>
<dbReference type="SMART" id="SM00047">
    <property type="entry name" value="LYZ2"/>
    <property type="match status" value="1"/>
</dbReference>
<feature type="region of interest" description="Disordered" evidence="2">
    <location>
        <begin position="129"/>
        <end position="153"/>
    </location>
</feature>